<keyword evidence="2" id="KW-1185">Reference proteome</keyword>
<sequence>MATTQIFFASSLYGTATLAAAIDSGAFSDADRRLLLVSNNAAIPETTPSLDEMAGFERLRDRFDDVLSWNETIAPFHPGDWSPRADDVPLWERYLRLLWNLGDDRIELAVESIQVNPALAIAQLFPDARLHVYADGLMSYGPTRNKIDPLVGTRVERLLHLDLVPGLEPLLLTEFGVAPEVVPAPAFTKVLAELVDTGAALPDVEEPALLLGQYLSALNILSPDEEEDLHVRMLKGAVGLGHTRAVFKPHPSAPARFTRTLEDEAERLGVDLTVVDTPVLAEVLYQRMRPALVVGCFSTALLTASTLYGLPVARVGTDTLLARLKPYENSNRVPVTIVDALLPAPDDQAAVAERRWSTDTGALTELVRTVGFAMQPKILPQLRAEAERYLSARLDDGTRRYFKKKRLTSLGLPGGVPAQLGFLPRNAAVRRVARKARSLQRAMARR</sequence>
<evidence type="ECO:0000313" key="2">
    <source>
        <dbReference type="Proteomes" id="UP001163878"/>
    </source>
</evidence>
<dbReference type="EMBL" id="CP107567">
    <property type="protein sequence ID" value="UYQ64011.1"/>
    <property type="molecule type" value="Genomic_DNA"/>
</dbReference>
<reference evidence="1" key="1">
    <citation type="submission" date="2022-10" db="EMBL/GenBank/DDBJ databases">
        <title>Cytochrome P450 Catalyzes Benzene Ring Formation in the Biosynthesis of Trialkyl-Substituted Aromatic Polyketides.</title>
        <authorList>
            <person name="Zhao E."/>
            <person name="Ge H."/>
        </authorList>
    </citation>
    <scope>NUCLEOTIDE SEQUENCE</scope>
    <source>
        <strain evidence="1">NA0869</strain>
    </source>
</reference>
<name>A0ABY6IAX3_STRPE</name>
<dbReference type="InterPro" id="IPR010866">
    <property type="entry name" value="A-2_8-polyST"/>
</dbReference>
<proteinExistence type="predicted"/>
<organism evidence="1 2">
    <name type="scientific">Streptomyces peucetius</name>
    <dbReference type="NCBI Taxonomy" id="1950"/>
    <lineage>
        <taxon>Bacteria</taxon>
        <taxon>Bacillati</taxon>
        <taxon>Actinomycetota</taxon>
        <taxon>Actinomycetes</taxon>
        <taxon>Kitasatosporales</taxon>
        <taxon>Streptomycetaceae</taxon>
        <taxon>Streptomyces</taxon>
    </lineage>
</organism>
<dbReference type="Proteomes" id="UP001163878">
    <property type="component" value="Chromosome"/>
</dbReference>
<evidence type="ECO:0000313" key="1">
    <source>
        <dbReference type="EMBL" id="UYQ64011.1"/>
    </source>
</evidence>
<dbReference type="RefSeq" id="WP_264246784.1">
    <property type="nucleotide sequence ID" value="NZ_CP107567.1"/>
</dbReference>
<protein>
    <submittedName>
        <fullName evidence="1">Alpha-2,8-polysialyltransferase family protein</fullName>
    </submittedName>
</protein>
<gene>
    <name evidence="1" type="ORF">OGH68_22780</name>
</gene>
<accession>A0ABY6IAX3</accession>
<dbReference type="Pfam" id="PF07388">
    <property type="entry name" value="A-2_8-polyST"/>
    <property type="match status" value="1"/>
</dbReference>